<proteinExistence type="predicted"/>
<gene>
    <name evidence="2" type="ORF">F511_31758</name>
</gene>
<accession>A0A2Z7AQK4</accession>
<organism evidence="2 3">
    <name type="scientific">Dorcoceras hygrometricum</name>
    <dbReference type="NCBI Taxonomy" id="472368"/>
    <lineage>
        <taxon>Eukaryota</taxon>
        <taxon>Viridiplantae</taxon>
        <taxon>Streptophyta</taxon>
        <taxon>Embryophyta</taxon>
        <taxon>Tracheophyta</taxon>
        <taxon>Spermatophyta</taxon>
        <taxon>Magnoliopsida</taxon>
        <taxon>eudicotyledons</taxon>
        <taxon>Gunneridae</taxon>
        <taxon>Pentapetalae</taxon>
        <taxon>asterids</taxon>
        <taxon>lamiids</taxon>
        <taxon>Lamiales</taxon>
        <taxon>Gesneriaceae</taxon>
        <taxon>Didymocarpoideae</taxon>
        <taxon>Trichosporeae</taxon>
        <taxon>Loxocarpinae</taxon>
        <taxon>Dorcoceras</taxon>
    </lineage>
</organism>
<feature type="compositionally biased region" description="Acidic residues" evidence="1">
    <location>
        <begin position="17"/>
        <end position="26"/>
    </location>
</feature>
<reference evidence="2 3" key="1">
    <citation type="journal article" date="2015" name="Proc. Natl. Acad. Sci. U.S.A.">
        <title>The resurrection genome of Boea hygrometrica: A blueprint for survival of dehydration.</title>
        <authorList>
            <person name="Xiao L."/>
            <person name="Yang G."/>
            <person name="Zhang L."/>
            <person name="Yang X."/>
            <person name="Zhao S."/>
            <person name="Ji Z."/>
            <person name="Zhou Q."/>
            <person name="Hu M."/>
            <person name="Wang Y."/>
            <person name="Chen M."/>
            <person name="Xu Y."/>
            <person name="Jin H."/>
            <person name="Xiao X."/>
            <person name="Hu G."/>
            <person name="Bao F."/>
            <person name="Hu Y."/>
            <person name="Wan P."/>
            <person name="Li L."/>
            <person name="Deng X."/>
            <person name="Kuang T."/>
            <person name="Xiang C."/>
            <person name="Zhu J.K."/>
            <person name="Oliver M.J."/>
            <person name="He Y."/>
        </authorList>
    </citation>
    <scope>NUCLEOTIDE SEQUENCE [LARGE SCALE GENOMIC DNA]</scope>
    <source>
        <strain evidence="3">cv. XS01</strain>
    </source>
</reference>
<evidence type="ECO:0000256" key="1">
    <source>
        <dbReference type="SAM" id="MobiDB-lite"/>
    </source>
</evidence>
<sequence>MPPRRKEPSDKEKEIDSIPELEELQAVDENQPEISVQGMVDRIEDHSHDQAVAKQPAEPQKAVKKYAAICLWNFGAESPTSPFIPHGKDPLEDLITTASIATRSDSPQAARTPSHLCTPVRKLCV</sequence>
<evidence type="ECO:0000313" key="3">
    <source>
        <dbReference type="Proteomes" id="UP000250235"/>
    </source>
</evidence>
<protein>
    <submittedName>
        <fullName evidence="2">(-)-alpha-terpineol synthase</fullName>
    </submittedName>
</protein>
<evidence type="ECO:0000313" key="2">
    <source>
        <dbReference type="EMBL" id="KZV23738.1"/>
    </source>
</evidence>
<name>A0A2Z7AQK4_9LAMI</name>
<feature type="compositionally biased region" description="Basic and acidic residues" evidence="1">
    <location>
        <begin position="1"/>
        <end position="16"/>
    </location>
</feature>
<keyword evidence="3" id="KW-1185">Reference proteome</keyword>
<dbReference type="AlphaFoldDB" id="A0A2Z7AQK4"/>
<dbReference type="EMBL" id="KV013387">
    <property type="protein sequence ID" value="KZV23738.1"/>
    <property type="molecule type" value="Genomic_DNA"/>
</dbReference>
<dbReference type="Proteomes" id="UP000250235">
    <property type="component" value="Unassembled WGS sequence"/>
</dbReference>
<feature type="region of interest" description="Disordered" evidence="1">
    <location>
        <begin position="1"/>
        <end position="31"/>
    </location>
</feature>